<evidence type="ECO:0000256" key="1">
    <source>
        <dbReference type="ARBA" id="ARBA00005450"/>
    </source>
</evidence>
<keyword evidence="6 9" id="KW-0733">Signal recognition particle</keyword>
<protein>
    <recommendedName>
        <fullName evidence="9">Signal recognition particle protein</fullName>
        <ecNumber evidence="9">3.6.5.4</ecNumber>
    </recommendedName>
    <alternativeName>
        <fullName evidence="9">Fifty-four homolog</fullName>
    </alternativeName>
</protein>
<dbReference type="SUPFAM" id="SSF52540">
    <property type="entry name" value="P-loop containing nucleoside triphosphate hydrolases"/>
    <property type="match status" value="1"/>
</dbReference>
<evidence type="ECO:0000256" key="9">
    <source>
        <dbReference type="HAMAP-Rule" id="MF_00306"/>
    </source>
</evidence>
<keyword evidence="2 9" id="KW-0547">Nucleotide-binding</keyword>
<dbReference type="SUPFAM" id="SSF47446">
    <property type="entry name" value="Signal peptide-binding domain"/>
    <property type="match status" value="1"/>
</dbReference>
<dbReference type="Gene3D" id="1.20.120.140">
    <property type="entry name" value="Signal recognition particle SRP54, nucleotide-binding domain"/>
    <property type="match status" value="1"/>
</dbReference>
<keyword evidence="5 9" id="KW-0342">GTP-binding</keyword>
<dbReference type="InterPro" id="IPR022941">
    <property type="entry name" value="SRP54"/>
</dbReference>
<dbReference type="NCBIfam" id="TIGR00959">
    <property type="entry name" value="ffh"/>
    <property type="match status" value="1"/>
</dbReference>
<dbReference type="InterPro" id="IPR004125">
    <property type="entry name" value="Signal_recog_particle_SRP54_M"/>
</dbReference>
<dbReference type="InterPro" id="IPR042101">
    <property type="entry name" value="SRP54_N_sf"/>
</dbReference>
<feature type="domain" description="SRP54-type proteins GTP-binding" evidence="11">
    <location>
        <begin position="270"/>
        <end position="283"/>
    </location>
</feature>
<dbReference type="Proteomes" id="UP001529340">
    <property type="component" value="Unassembled WGS sequence"/>
</dbReference>
<dbReference type="SMART" id="SM00382">
    <property type="entry name" value="AAA"/>
    <property type="match status" value="1"/>
</dbReference>
<accession>A0ABT7U9Q7</accession>
<evidence type="ECO:0000256" key="7">
    <source>
        <dbReference type="ARBA" id="ARBA00023274"/>
    </source>
</evidence>
<comment type="domain">
    <text evidence="9">Composed of three domains: the N-terminal N domain, which is responsible for interactions with the ribosome, the central G domain, which binds GTP, and the C-terminal M domain, which binds the RNA and the signal sequence of the RNC.</text>
</comment>
<dbReference type="RefSeq" id="WP_289606810.1">
    <property type="nucleotide sequence ID" value="NZ_JAUDCG010000005.1"/>
</dbReference>
<feature type="binding site" evidence="9">
    <location>
        <begin position="108"/>
        <end position="115"/>
    </location>
    <ligand>
        <name>GTP</name>
        <dbReference type="ChEBI" id="CHEBI:37565"/>
    </ligand>
</feature>
<evidence type="ECO:0000259" key="11">
    <source>
        <dbReference type="PROSITE" id="PS00300"/>
    </source>
</evidence>
<feature type="compositionally biased region" description="Basic residues" evidence="10">
    <location>
        <begin position="459"/>
        <end position="471"/>
    </location>
</feature>
<feature type="binding site" evidence="9">
    <location>
        <begin position="249"/>
        <end position="252"/>
    </location>
    <ligand>
        <name>GTP</name>
        <dbReference type="ChEBI" id="CHEBI:37565"/>
    </ligand>
</feature>
<reference evidence="12 13" key="2">
    <citation type="submission" date="2023-06" db="EMBL/GenBank/DDBJ databases">
        <title>Identification and characterization of horizontal gene transfer across gut microbiota members of farm animals based on homology search.</title>
        <authorList>
            <person name="Schwarzerova J."/>
            <person name="Nykrynova M."/>
            <person name="Jureckova K."/>
            <person name="Cejkova D."/>
            <person name="Rychlik I."/>
        </authorList>
    </citation>
    <scope>NUCLEOTIDE SEQUENCE [LARGE SCALE GENOMIC DNA]</scope>
    <source>
        <strain evidence="12 13">ET39</strain>
    </source>
</reference>
<evidence type="ECO:0000256" key="6">
    <source>
        <dbReference type="ARBA" id="ARBA00023135"/>
    </source>
</evidence>
<evidence type="ECO:0000256" key="4">
    <source>
        <dbReference type="ARBA" id="ARBA00022884"/>
    </source>
</evidence>
<dbReference type="InterPro" id="IPR013822">
    <property type="entry name" value="Signal_recog_particl_SRP54_hlx"/>
</dbReference>
<dbReference type="SMART" id="SM00962">
    <property type="entry name" value="SRP54"/>
    <property type="match status" value="1"/>
</dbReference>
<dbReference type="CDD" id="cd18539">
    <property type="entry name" value="SRP_G"/>
    <property type="match status" value="1"/>
</dbReference>
<comment type="caution">
    <text evidence="12">The sequence shown here is derived from an EMBL/GenBank/DDBJ whole genome shotgun (WGS) entry which is preliminary data.</text>
</comment>
<evidence type="ECO:0000256" key="3">
    <source>
        <dbReference type="ARBA" id="ARBA00022801"/>
    </source>
</evidence>
<keyword evidence="13" id="KW-1185">Reference proteome</keyword>
<evidence type="ECO:0000313" key="13">
    <source>
        <dbReference type="Proteomes" id="UP001529340"/>
    </source>
</evidence>
<dbReference type="HAMAP" id="MF_00306">
    <property type="entry name" value="SRP54"/>
    <property type="match status" value="1"/>
</dbReference>
<proteinExistence type="inferred from homology"/>
<keyword evidence="4 9" id="KW-0694">RNA-binding</keyword>
<evidence type="ECO:0000313" key="12">
    <source>
        <dbReference type="EMBL" id="MDM8156339.1"/>
    </source>
</evidence>
<dbReference type="PANTHER" id="PTHR11564:SF5">
    <property type="entry name" value="SIGNAL RECOGNITION PARTICLE SUBUNIT SRP54"/>
    <property type="match status" value="1"/>
</dbReference>
<comment type="similarity">
    <text evidence="1 9">Belongs to the GTP-binding SRP family. SRP54 subfamily.</text>
</comment>
<dbReference type="SMART" id="SM00963">
    <property type="entry name" value="SRP54_N"/>
    <property type="match status" value="1"/>
</dbReference>
<comment type="subcellular location">
    <subcellularLocation>
        <location evidence="9">Cytoplasm</location>
    </subcellularLocation>
    <text evidence="9">The SRP-RNC complex is targeted to the cytoplasmic membrane.</text>
</comment>
<comment type="catalytic activity">
    <reaction evidence="8 9">
        <text>GTP + H2O = GDP + phosphate + H(+)</text>
        <dbReference type="Rhea" id="RHEA:19669"/>
        <dbReference type="ChEBI" id="CHEBI:15377"/>
        <dbReference type="ChEBI" id="CHEBI:15378"/>
        <dbReference type="ChEBI" id="CHEBI:37565"/>
        <dbReference type="ChEBI" id="CHEBI:43474"/>
        <dbReference type="ChEBI" id="CHEBI:58189"/>
        <dbReference type="EC" id="3.6.5.4"/>
    </reaction>
</comment>
<comment type="subunit">
    <text evidence="9">Part of the signal recognition particle protein translocation system, which is composed of SRP and FtsY.</text>
</comment>
<evidence type="ECO:0000256" key="8">
    <source>
        <dbReference type="ARBA" id="ARBA00048027"/>
    </source>
</evidence>
<dbReference type="Gene3D" id="3.40.50.300">
    <property type="entry name" value="P-loop containing nucleotide triphosphate hydrolases"/>
    <property type="match status" value="1"/>
</dbReference>
<dbReference type="PANTHER" id="PTHR11564">
    <property type="entry name" value="SIGNAL RECOGNITION PARTICLE 54K PROTEIN SRP54"/>
    <property type="match status" value="1"/>
</dbReference>
<evidence type="ECO:0000256" key="2">
    <source>
        <dbReference type="ARBA" id="ARBA00022741"/>
    </source>
</evidence>
<dbReference type="Gene3D" id="1.10.260.30">
    <property type="entry name" value="Signal recognition particle, SRP54 subunit, M-domain"/>
    <property type="match status" value="1"/>
</dbReference>
<keyword evidence="3 9" id="KW-0378">Hydrolase</keyword>
<dbReference type="InterPro" id="IPR036891">
    <property type="entry name" value="Signal_recog_part_SRP54_M_sf"/>
</dbReference>
<dbReference type="Pfam" id="PF02978">
    <property type="entry name" value="SRP_SPB"/>
    <property type="match status" value="1"/>
</dbReference>
<evidence type="ECO:0000256" key="5">
    <source>
        <dbReference type="ARBA" id="ARBA00023134"/>
    </source>
</evidence>
<dbReference type="EC" id="3.6.5.4" evidence="9"/>
<gene>
    <name evidence="9 12" type="primary">ffh</name>
    <name evidence="12" type="ORF">QUV96_01650</name>
</gene>
<dbReference type="InterPro" id="IPR003593">
    <property type="entry name" value="AAA+_ATPase"/>
</dbReference>
<reference evidence="13" key="1">
    <citation type="submission" date="2023-06" db="EMBL/GenBank/DDBJ databases">
        <title>Identification and characterization of horizontal gene transfer across gut microbiota members of farm animals based on homology search.</title>
        <authorList>
            <person name="Zeman M."/>
            <person name="Kubasova T."/>
            <person name="Jahodarova E."/>
            <person name="Nykrynova M."/>
            <person name="Rychlik I."/>
        </authorList>
    </citation>
    <scope>NUCLEOTIDE SEQUENCE [LARGE SCALE GENOMIC DNA]</scope>
    <source>
        <strain evidence="13">ET39</strain>
    </source>
</reference>
<keyword evidence="9" id="KW-0963">Cytoplasm</keyword>
<feature type="binding site" evidence="9">
    <location>
        <begin position="191"/>
        <end position="195"/>
    </location>
    <ligand>
        <name>GTP</name>
        <dbReference type="ChEBI" id="CHEBI:37565"/>
    </ligand>
</feature>
<feature type="region of interest" description="Disordered" evidence="10">
    <location>
        <begin position="448"/>
        <end position="471"/>
    </location>
</feature>
<dbReference type="InterPro" id="IPR004780">
    <property type="entry name" value="SRP"/>
</dbReference>
<dbReference type="Pfam" id="PF00448">
    <property type="entry name" value="SRP54"/>
    <property type="match status" value="1"/>
</dbReference>
<evidence type="ECO:0000256" key="10">
    <source>
        <dbReference type="SAM" id="MobiDB-lite"/>
    </source>
</evidence>
<keyword evidence="7 9" id="KW-0687">Ribonucleoprotein</keyword>
<reference evidence="12 13" key="3">
    <citation type="submission" date="2023-06" db="EMBL/GenBank/DDBJ databases">
        <authorList>
            <person name="Zeman M."/>
            <person name="Kubasova T."/>
            <person name="Jahodarova E."/>
            <person name="Nykrynova M."/>
            <person name="Rychlik I."/>
        </authorList>
    </citation>
    <scope>NUCLEOTIDE SEQUENCE [LARGE SCALE GENOMIC DNA]</scope>
    <source>
        <strain evidence="12 13">ET39</strain>
    </source>
</reference>
<dbReference type="EMBL" id="JAUDCG010000005">
    <property type="protein sequence ID" value="MDM8156339.1"/>
    <property type="molecule type" value="Genomic_DNA"/>
</dbReference>
<comment type="function">
    <text evidence="9">Involved in targeting and insertion of nascent membrane proteins into the cytoplasmic membrane. Binds to the hydrophobic signal sequence of the ribosome-nascent chain (RNC) as it emerges from the ribosomes. The SRP-RNC complex is then targeted to the cytoplasmic membrane where it interacts with the SRP receptor FtsY.</text>
</comment>
<dbReference type="PROSITE" id="PS00300">
    <property type="entry name" value="SRP54"/>
    <property type="match status" value="1"/>
</dbReference>
<organism evidence="12 13">
    <name type="scientific">Amedibacillus dolichus</name>
    <dbReference type="NCBI Taxonomy" id="31971"/>
    <lineage>
        <taxon>Bacteria</taxon>
        <taxon>Bacillati</taxon>
        <taxon>Bacillota</taxon>
        <taxon>Erysipelotrichia</taxon>
        <taxon>Erysipelotrichales</taxon>
        <taxon>Erysipelotrichaceae</taxon>
        <taxon>Amedibacillus</taxon>
    </lineage>
</organism>
<sequence>MAFESLTERMSQAFKNLTGQGKLTEKNMNDMLKEVRMSLLEADVNYTVVKDFIARVKEKALGEEVLSALNPGQMVVKIVHEEITELLGSEEVEVHYKKSGITTLMMVGLQGTGKTTASAKIANLMKKKQGRRPLLVACDVVRPAAIEQLQTLGESIDVEVFTLGVETKALETARQAMRYAQENGYDTVLFDTAGRLHIDEELMAELSDIKALIQPDEILLTVDAMTGQDIVNVAQSFHDQLSVTGLVLTKLDGDSRGGGILSVRSITHVPVMFVGLGEKIDDLDVFHPSRMADRILGMGDMLTLIEQAQEKMDMEASQKSAQRMMKGSFTLNDMLVQFQQIKKMGSLGGMMKLIPGFGKMASQIDDARAEGTMKKSEAILLSMTDYERENPACLKASRKNRIAKGSGTSVADVNRMLAQYEKMQQMMKMMGGMGGKMPNMAAMKAMNGMGGVPGAGKHAGSKKQKKKRKKR</sequence>
<dbReference type="InterPro" id="IPR027417">
    <property type="entry name" value="P-loop_NTPase"/>
</dbReference>
<name>A0ABT7U9Q7_9FIRM</name>
<dbReference type="Pfam" id="PF02881">
    <property type="entry name" value="SRP54_N"/>
    <property type="match status" value="1"/>
</dbReference>
<dbReference type="InterPro" id="IPR000897">
    <property type="entry name" value="SRP54_GTPase_dom"/>
</dbReference>